<keyword evidence="2" id="KW-1185">Reference proteome</keyword>
<dbReference type="EMBL" id="CAJVQC010016150">
    <property type="protein sequence ID" value="CAG8673873.1"/>
    <property type="molecule type" value="Genomic_DNA"/>
</dbReference>
<gene>
    <name evidence="1" type="ORF">RPERSI_LOCUS8802</name>
</gene>
<proteinExistence type="predicted"/>
<reference evidence="1" key="1">
    <citation type="submission" date="2021-06" db="EMBL/GenBank/DDBJ databases">
        <authorList>
            <person name="Kallberg Y."/>
            <person name="Tangrot J."/>
            <person name="Rosling A."/>
        </authorList>
    </citation>
    <scope>NUCLEOTIDE SEQUENCE</scope>
    <source>
        <strain evidence="1">MA461A</strain>
    </source>
</reference>
<sequence length="185" mass="21960">MEDTFETLSSLIKNIFTIHESIQLNEKISKSTIDRIVSTEAVLKFLKIRKIEYKKKFQDLQYQELFYKFQKLLTEIKVLAEKVLQSGGIKTILNANNIKKKFTRLMKKYDACMRDLKFTMIVDSNILRDDFVVEVKSIKEILVENKQQIEIVYQEVCYIKKQLVEITNFIQAQQFDFQQKSQVLL</sequence>
<accession>A0ACA9NUQ9</accession>
<protein>
    <submittedName>
        <fullName evidence="1">21753_t:CDS:1</fullName>
    </submittedName>
</protein>
<evidence type="ECO:0000313" key="2">
    <source>
        <dbReference type="Proteomes" id="UP000789920"/>
    </source>
</evidence>
<evidence type="ECO:0000313" key="1">
    <source>
        <dbReference type="EMBL" id="CAG8673873.1"/>
    </source>
</evidence>
<comment type="caution">
    <text evidence="1">The sequence shown here is derived from an EMBL/GenBank/DDBJ whole genome shotgun (WGS) entry which is preliminary data.</text>
</comment>
<name>A0ACA9NUQ9_9GLOM</name>
<dbReference type="Proteomes" id="UP000789920">
    <property type="component" value="Unassembled WGS sequence"/>
</dbReference>
<organism evidence="1 2">
    <name type="scientific">Racocetra persica</name>
    <dbReference type="NCBI Taxonomy" id="160502"/>
    <lineage>
        <taxon>Eukaryota</taxon>
        <taxon>Fungi</taxon>
        <taxon>Fungi incertae sedis</taxon>
        <taxon>Mucoromycota</taxon>
        <taxon>Glomeromycotina</taxon>
        <taxon>Glomeromycetes</taxon>
        <taxon>Diversisporales</taxon>
        <taxon>Gigasporaceae</taxon>
        <taxon>Racocetra</taxon>
    </lineage>
</organism>